<dbReference type="Proteomes" id="UP000503441">
    <property type="component" value="Chromosome"/>
</dbReference>
<keyword evidence="3" id="KW-1185">Reference proteome</keyword>
<dbReference type="InterPro" id="IPR029068">
    <property type="entry name" value="Glyas_Bleomycin-R_OHBP_Dase"/>
</dbReference>
<dbReference type="InterPro" id="IPR037523">
    <property type="entry name" value="VOC_core"/>
</dbReference>
<dbReference type="CDD" id="cd06587">
    <property type="entry name" value="VOC"/>
    <property type="match status" value="1"/>
</dbReference>
<evidence type="ECO:0000313" key="2">
    <source>
        <dbReference type="EMBL" id="QIM19719.1"/>
    </source>
</evidence>
<feature type="domain" description="VOC" evidence="1">
    <location>
        <begin position="5"/>
        <end position="116"/>
    </location>
</feature>
<dbReference type="PANTHER" id="PTHR35908">
    <property type="entry name" value="HYPOTHETICAL FUSION PROTEIN"/>
    <property type="match status" value="1"/>
</dbReference>
<dbReference type="Gene3D" id="3.10.180.10">
    <property type="entry name" value="2,3-Dihydroxybiphenyl 1,2-Dioxygenase, domain 1"/>
    <property type="match status" value="1"/>
</dbReference>
<evidence type="ECO:0000259" key="1">
    <source>
        <dbReference type="PROSITE" id="PS51819"/>
    </source>
</evidence>
<evidence type="ECO:0000313" key="3">
    <source>
        <dbReference type="Proteomes" id="UP000503441"/>
    </source>
</evidence>
<dbReference type="Pfam" id="PF18029">
    <property type="entry name" value="Glyoxalase_6"/>
    <property type="match status" value="1"/>
</dbReference>
<dbReference type="PANTHER" id="PTHR35908:SF1">
    <property type="entry name" value="CONSERVED PROTEIN"/>
    <property type="match status" value="1"/>
</dbReference>
<dbReference type="InterPro" id="IPR041581">
    <property type="entry name" value="Glyoxalase_6"/>
</dbReference>
<dbReference type="EMBL" id="CP049933">
    <property type="protein sequence ID" value="QIM19719.1"/>
    <property type="molecule type" value="Genomic_DNA"/>
</dbReference>
<dbReference type="SUPFAM" id="SSF54593">
    <property type="entry name" value="Glyoxalase/Bleomycin resistance protein/Dihydroxybiphenyl dioxygenase"/>
    <property type="match status" value="1"/>
</dbReference>
<organism evidence="2 3">
    <name type="scientific">Leucobacter coleopterorum</name>
    <dbReference type="NCBI Taxonomy" id="2714933"/>
    <lineage>
        <taxon>Bacteria</taxon>
        <taxon>Bacillati</taxon>
        <taxon>Actinomycetota</taxon>
        <taxon>Actinomycetes</taxon>
        <taxon>Micrococcales</taxon>
        <taxon>Microbacteriaceae</taxon>
        <taxon>Leucobacter</taxon>
    </lineage>
</organism>
<accession>A0ABX6JZG2</accession>
<reference evidence="2 3" key="1">
    <citation type="submission" date="2020-03" db="EMBL/GenBank/DDBJ databases">
        <title>Leucobacter sp. nov., isolated from beetles.</title>
        <authorList>
            <person name="Hyun D.-W."/>
            <person name="Bae J.-W."/>
        </authorList>
    </citation>
    <scope>NUCLEOTIDE SEQUENCE [LARGE SCALE GENOMIC DNA]</scope>
    <source>
        <strain evidence="2 3">HDW9A</strain>
    </source>
</reference>
<gene>
    <name evidence="2" type="ORF">G7066_07280</name>
</gene>
<sequence>MVIGSLYAVVLDCPDPALLAEFYRSFLGGRIEQDGEWVDLILPGNGARLSFQHSPGFVPPRWPGDDGDQQSHLDISVGDIEEAHDRIVDCGARFIEAHEGFRVYLDPAGHPFCTVR</sequence>
<proteinExistence type="predicted"/>
<protein>
    <submittedName>
        <fullName evidence="2">VOC family protein</fullName>
    </submittedName>
</protein>
<dbReference type="PROSITE" id="PS51819">
    <property type="entry name" value="VOC"/>
    <property type="match status" value="1"/>
</dbReference>
<name>A0ABX6JZG2_9MICO</name>